<accession>S2J7W7</accession>
<name>S2J7W7_MUCC1</name>
<organism evidence="1 2">
    <name type="scientific">Mucor circinelloides f. circinelloides (strain 1006PhL)</name>
    <name type="common">Mucormycosis agent</name>
    <name type="synonym">Calyptromyces circinelloides</name>
    <dbReference type="NCBI Taxonomy" id="1220926"/>
    <lineage>
        <taxon>Eukaryota</taxon>
        <taxon>Fungi</taxon>
        <taxon>Fungi incertae sedis</taxon>
        <taxon>Mucoromycota</taxon>
        <taxon>Mucoromycotina</taxon>
        <taxon>Mucoromycetes</taxon>
        <taxon>Mucorales</taxon>
        <taxon>Mucorineae</taxon>
        <taxon>Mucoraceae</taxon>
        <taxon>Mucor</taxon>
    </lineage>
</organism>
<dbReference type="Proteomes" id="UP000014254">
    <property type="component" value="Unassembled WGS sequence"/>
</dbReference>
<sequence>MVQNHEYFTANKYELNVQADFTSLTQMAERWRQGVPTADDYLNSDIWNDQHLDLSTLLDIRASNFLQDTKRRYRKLFPDANPTNEKFIFPTKSQLRGLMEASNGICRWSGLQGLWRTNRSSFSKPLFLLTIDHIVPVSKYGSPNVDNLQVVLSVYNLVKGNEFEDEFQRWLFRYPYLQLQ</sequence>
<protein>
    <recommendedName>
        <fullName evidence="3">HNH nuclease domain-containing protein</fullName>
    </recommendedName>
</protein>
<dbReference type="InParanoid" id="S2J7W7"/>
<keyword evidence="2" id="KW-1185">Reference proteome</keyword>
<evidence type="ECO:0008006" key="3">
    <source>
        <dbReference type="Google" id="ProtNLM"/>
    </source>
</evidence>
<reference evidence="2" key="1">
    <citation type="submission" date="2013-05" db="EMBL/GenBank/DDBJ databases">
        <title>The Genome sequence of Mucor circinelloides f. circinelloides 1006PhL.</title>
        <authorList>
            <consortium name="The Broad Institute Genomics Platform"/>
            <person name="Cuomo C."/>
            <person name="Earl A."/>
            <person name="Findley K."/>
            <person name="Lee S.C."/>
            <person name="Walker B."/>
            <person name="Young S."/>
            <person name="Zeng Q."/>
            <person name="Gargeya S."/>
            <person name="Fitzgerald M."/>
            <person name="Haas B."/>
            <person name="Abouelleil A."/>
            <person name="Allen A.W."/>
            <person name="Alvarado L."/>
            <person name="Arachchi H.M."/>
            <person name="Berlin A.M."/>
            <person name="Chapman S.B."/>
            <person name="Gainer-Dewar J."/>
            <person name="Goldberg J."/>
            <person name="Griggs A."/>
            <person name="Gujja S."/>
            <person name="Hansen M."/>
            <person name="Howarth C."/>
            <person name="Imamovic A."/>
            <person name="Ireland A."/>
            <person name="Larimer J."/>
            <person name="McCowan C."/>
            <person name="Murphy C."/>
            <person name="Pearson M."/>
            <person name="Poon T.W."/>
            <person name="Priest M."/>
            <person name="Roberts A."/>
            <person name="Saif S."/>
            <person name="Shea T."/>
            <person name="Sisk P."/>
            <person name="Sykes S."/>
            <person name="Wortman J."/>
            <person name="Nusbaum C."/>
            <person name="Birren B."/>
        </authorList>
    </citation>
    <scope>NUCLEOTIDE SEQUENCE [LARGE SCALE GENOMIC DNA]</scope>
    <source>
        <strain evidence="2">1006PhL</strain>
    </source>
</reference>
<dbReference type="Gene3D" id="1.10.30.50">
    <property type="match status" value="1"/>
</dbReference>
<dbReference type="AlphaFoldDB" id="S2J7W7"/>
<evidence type="ECO:0000313" key="1">
    <source>
        <dbReference type="EMBL" id="EPB85764.1"/>
    </source>
</evidence>
<dbReference type="OrthoDB" id="2286725at2759"/>
<dbReference type="VEuPathDB" id="FungiDB:HMPREF1544_07433"/>
<gene>
    <name evidence="1" type="ORF">HMPREF1544_07433</name>
</gene>
<dbReference type="eggNOG" id="ENOG502TAKF">
    <property type="taxonomic scope" value="Eukaryota"/>
</dbReference>
<proteinExistence type="predicted"/>
<evidence type="ECO:0000313" key="2">
    <source>
        <dbReference type="Proteomes" id="UP000014254"/>
    </source>
</evidence>
<dbReference type="EMBL" id="KE124004">
    <property type="protein sequence ID" value="EPB85764.1"/>
    <property type="molecule type" value="Genomic_DNA"/>
</dbReference>
<dbReference type="OMA" id="WNDQHLD"/>